<dbReference type="EMBL" id="JBBNAE010000002">
    <property type="protein sequence ID" value="KAK9146734.1"/>
    <property type="molecule type" value="Genomic_DNA"/>
</dbReference>
<proteinExistence type="predicted"/>
<accession>A0AAP0K7Y4</accession>
<reference evidence="2 3" key="1">
    <citation type="submission" date="2024-01" db="EMBL/GenBank/DDBJ databases">
        <title>Genome assemblies of Stephania.</title>
        <authorList>
            <person name="Yang L."/>
        </authorList>
    </citation>
    <scope>NUCLEOTIDE SEQUENCE [LARGE SCALE GENOMIC DNA]</scope>
    <source>
        <strain evidence="2">QJT</strain>
        <tissue evidence="2">Leaf</tissue>
    </source>
</reference>
<keyword evidence="3" id="KW-1185">Reference proteome</keyword>
<comment type="caution">
    <text evidence="2">The sequence shown here is derived from an EMBL/GenBank/DDBJ whole genome shotgun (WGS) entry which is preliminary data.</text>
</comment>
<protein>
    <submittedName>
        <fullName evidence="2">Uncharacterized protein</fullName>
    </submittedName>
</protein>
<sequence length="111" mass="12451">MMSKSDISWDKVVSPPKIESNGKRKLNPPFAGPLRSNKTHTFHSLFALTVLRFPSPNVSADRELEFVSFRFGFVRSFARFSVASYSDVVLSFGFWLLDDREVGVGVDGDGF</sequence>
<dbReference type="AlphaFoldDB" id="A0AAP0K7Y4"/>
<evidence type="ECO:0000256" key="1">
    <source>
        <dbReference type="SAM" id="MobiDB-lite"/>
    </source>
</evidence>
<dbReference type="Proteomes" id="UP001417504">
    <property type="component" value="Unassembled WGS sequence"/>
</dbReference>
<name>A0AAP0K7Y4_9MAGN</name>
<evidence type="ECO:0000313" key="3">
    <source>
        <dbReference type="Proteomes" id="UP001417504"/>
    </source>
</evidence>
<feature type="region of interest" description="Disordered" evidence="1">
    <location>
        <begin position="1"/>
        <end position="30"/>
    </location>
</feature>
<gene>
    <name evidence="2" type="ORF">Sjap_006637</name>
</gene>
<evidence type="ECO:0000313" key="2">
    <source>
        <dbReference type="EMBL" id="KAK9146734.1"/>
    </source>
</evidence>
<organism evidence="2 3">
    <name type="scientific">Stephania japonica</name>
    <dbReference type="NCBI Taxonomy" id="461633"/>
    <lineage>
        <taxon>Eukaryota</taxon>
        <taxon>Viridiplantae</taxon>
        <taxon>Streptophyta</taxon>
        <taxon>Embryophyta</taxon>
        <taxon>Tracheophyta</taxon>
        <taxon>Spermatophyta</taxon>
        <taxon>Magnoliopsida</taxon>
        <taxon>Ranunculales</taxon>
        <taxon>Menispermaceae</taxon>
        <taxon>Menispermoideae</taxon>
        <taxon>Cissampelideae</taxon>
        <taxon>Stephania</taxon>
    </lineage>
</organism>